<dbReference type="Pfam" id="PF09369">
    <property type="entry name" value="MZB"/>
    <property type="match status" value="1"/>
</dbReference>
<dbReference type="PANTHER" id="PTHR47957:SF3">
    <property type="entry name" value="ATP-DEPENDENT HELICASE HRQ1"/>
    <property type="match status" value="1"/>
</dbReference>
<dbReference type="SMART" id="SM00487">
    <property type="entry name" value="DEXDc"/>
    <property type="match status" value="1"/>
</dbReference>
<dbReference type="SUPFAM" id="SSF52540">
    <property type="entry name" value="P-loop containing nucleoside triphosphate hydrolases"/>
    <property type="match status" value="1"/>
</dbReference>
<dbReference type="InterPro" id="IPR027417">
    <property type="entry name" value="P-loop_NTPase"/>
</dbReference>
<gene>
    <name evidence="5" type="ORF">AT727_20325</name>
</gene>
<keyword evidence="5" id="KW-0378">Hydrolase</keyword>
<evidence type="ECO:0000259" key="3">
    <source>
        <dbReference type="PROSITE" id="PS51192"/>
    </source>
</evidence>
<dbReference type="InterPro" id="IPR011545">
    <property type="entry name" value="DEAD/DEAH_box_helicase_dom"/>
</dbReference>
<evidence type="ECO:0000313" key="5">
    <source>
        <dbReference type="EMBL" id="KTE91825.1"/>
    </source>
</evidence>
<dbReference type="InterPro" id="IPR001650">
    <property type="entry name" value="Helicase_C-like"/>
</dbReference>
<dbReference type="CDD" id="cd17923">
    <property type="entry name" value="DEXHc_Hrq1-like"/>
    <property type="match status" value="1"/>
</dbReference>
<dbReference type="Proteomes" id="UP000054623">
    <property type="component" value="Unassembled WGS sequence"/>
</dbReference>
<dbReference type="GO" id="GO:0005524">
    <property type="term" value="F:ATP binding"/>
    <property type="evidence" value="ECO:0007669"/>
    <property type="project" value="UniProtKB-KW"/>
</dbReference>
<evidence type="ECO:0000313" key="6">
    <source>
        <dbReference type="Proteomes" id="UP000054623"/>
    </source>
</evidence>
<dbReference type="AlphaFoldDB" id="A0A0W1JJ66"/>
<dbReference type="Pfam" id="PF00271">
    <property type="entry name" value="Helicase_C"/>
    <property type="match status" value="1"/>
</dbReference>
<accession>A0A0W1JJ66</accession>
<feature type="domain" description="Helicase C-terminal" evidence="4">
    <location>
        <begin position="270"/>
        <end position="423"/>
    </location>
</feature>
<comment type="caution">
    <text evidence="5">The sequence shown here is derived from an EMBL/GenBank/DDBJ whole genome shotgun (WGS) entry which is preliminary data.</text>
</comment>
<organism evidence="5 6">
    <name type="scientific">Desulfitobacterium hafniense</name>
    <name type="common">Desulfitobacterium frappieri</name>
    <dbReference type="NCBI Taxonomy" id="49338"/>
    <lineage>
        <taxon>Bacteria</taxon>
        <taxon>Bacillati</taxon>
        <taxon>Bacillota</taxon>
        <taxon>Clostridia</taxon>
        <taxon>Eubacteriales</taxon>
        <taxon>Desulfitobacteriaceae</taxon>
        <taxon>Desulfitobacterium</taxon>
    </lineage>
</organism>
<dbReference type="RefSeq" id="WP_011459227.1">
    <property type="nucleotide sequence ID" value="NZ_LOCK01000018.1"/>
</dbReference>
<dbReference type="SMART" id="SM00490">
    <property type="entry name" value="HELICc"/>
    <property type="match status" value="1"/>
</dbReference>
<dbReference type="GO" id="GO:0003676">
    <property type="term" value="F:nucleic acid binding"/>
    <property type="evidence" value="ECO:0007669"/>
    <property type="project" value="InterPro"/>
</dbReference>
<evidence type="ECO:0000256" key="1">
    <source>
        <dbReference type="ARBA" id="ARBA00022741"/>
    </source>
</evidence>
<dbReference type="InterPro" id="IPR014001">
    <property type="entry name" value="Helicase_ATP-bd"/>
</dbReference>
<dbReference type="PROSITE" id="PS51194">
    <property type="entry name" value="HELICASE_CTER"/>
    <property type="match status" value="1"/>
</dbReference>
<evidence type="ECO:0000259" key="4">
    <source>
        <dbReference type="PROSITE" id="PS51194"/>
    </source>
</evidence>
<keyword evidence="1" id="KW-0547">Nucleotide-binding</keyword>
<name>A0A0W1JJ66_DESHA</name>
<keyword evidence="2" id="KW-0067">ATP-binding</keyword>
<dbReference type="GO" id="GO:0006289">
    <property type="term" value="P:nucleotide-excision repair"/>
    <property type="evidence" value="ECO:0007669"/>
    <property type="project" value="TreeGrafter"/>
</dbReference>
<feature type="domain" description="Helicase ATP-binding" evidence="3">
    <location>
        <begin position="61"/>
        <end position="243"/>
    </location>
</feature>
<dbReference type="GO" id="GO:0036297">
    <property type="term" value="P:interstrand cross-link repair"/>
    <property type="evidence" value="ECO:0007669"/>
    <property type="project" value="TreeGrafter"/>
</dbReference>
<dbReference type="InterPro" id="IPR018973">
    <property type="entry name" value="MZB"/>
</dbReference>
<keyword evidence="5" id="KW-0347">Helicase</keyword>
<dbReference type="EMBL" id="LOCK01000018">
    <property type="protein sequence ID" value="KTE91825.1"/>
    <property type="molecule type" value="Genomic_DNA"/>
</dbReference>
<dbReference type="GO" id="GO:0043138">
    <property type="term" value="F:3'-5' DNA helicase activity"/>
    <property type="evidence" value="ECO:0007669"/>
    <property type="project" value="TreeGrafter"/>
</dbReference>
<dbReference type="PROSITE" id="PS51192">
    <property type="entry name" value="HELICASE_ATP_BIND_1"/>
    <property type="match status" value="1"/>
</dbReference>
<reference evidence="5 6" key="1">
    <citation type="submission" date="2015-12" db="EMBL/GenBank/DDBJ databases">
        <title>Draft Genome Sequence of Desulfitobacterium hafniense Strain DH, a Sulfate-reducing Bacterium Isolated from Paddy Soils.</title>
        <authorList>
            <person name="Bao P."/>
            <person name="Zhang X."/>
            <person name="Li G."/>
        </authorList>
    </citation>
    <scope>NUCLEOTIDE SEQUENCE [LARGE SCALE GENOMIC DNA]</scope>
    <source>
        <strain evidence="5 6">DH</strain>
    </source>
</reference>
<dbReference type="Gene3D" id="3.40.50.300">
    <property type="entry name" value="P-loop containing nucleotide triphosphate hydrolases"/>
    <property type="match status" value="2"/>
</dbReference>
<sequence length="878" mass="98678">MEKVFETHQLLEDLGLEVIHTESKEPRAARICQAENLTPIIQETIKEILPLGLYRHQAKSIDSACAGENIVICTGTASGKTFAFAIPALQTLLKDPKARAIFFYPTKALSGDQKSKLEELSSRFGLEDGVYSFDGDTPFNRRKEAIKKGRILLCTPDVLHATMLRLSNEKDYQEFFAHLTHVILDECHIYSGAFGSNMAYLMRRLRQVCRRLGNEPQFLAASATSKDPKGHLEKLVGVPFQVLGEEEDGSPSGGRNFYIAISPNMPEEQAVIQLIARLIEDQKRFIVFSHTRKITEQVFMDLINLFPEVEGKVMPYRSGFEHGDRQRIEQALRKGDLFGVISTSALELGVDLSEMEYCILLGIPSTAMSFWQRDGRVGRSPQSQGQVIIIPSTNSVDDYYRHHSEKLLTRELEDLVIHLDNWQLILFHFACARAESGNHEHPNLDPEIFGQDFAQLADKIEELDITDEILIAPEPHLVMGIRGIDDKTYEILSSGGEKRLGTISYSQILREAYPQAVYRHMGEAYRVEWLNTKHCTIRVKKEERNLATSPIGYIAVKERINNGTTFRRIRWGNALEMLHTTMTVTTVTSGYRERRDGDWINQEKYPSPLQRRVISEGVWLKFGSEFGMIKKNALNALAHAFSNIYSIWFPCDAAEVATHCVVNAKDKSSRLYIFDTTSGGLGITSGFFDHFLELLDPVRERLEYCDHCDSDPELFDKGCPSCIQIPRWFEDNEHLSKSLALELLSQIRTVLESNTPNLTVSEAYRGRQEGGLAAVSSLNIVDGEVAVEDLKRGIVILYPGAIIALPSGQQGKILGWRIDHGQVVYETELSNGKTIGLRNTGNNIALIQGEEAILCLDCGYETIDRSDVICPACGAVLR</sequence>
<dbReference type="OrthoDB" id="9774462at2"/>
<proteinExistence type="predicted"/>
<dbReference type="PANTHER" id="PTHR47957">
    <property type="entry name" value="ATP-DEPENDENT HELICASE HRQ1"/>
    <property type="match status" value="1"/>
</dbReference>
<dbReference type="Pfam" id="PF00270">
    <property type="entry name" value="DEAD"/>
    <property type="match status" value="1"/>
</dbReference>
<protein>
    <submittedName>
        <fullName evidence="5">DEAD/DEAH box helicase</fullName>
    </submittedName>
</protein>
<evidence type="ECO:0000256" key="2">
    <source>
        <dbReference type="ARBA" id="ARBA00022840"/>
    </source>
</evidence>